<evidence type="ECO:0000256" key="3">
    <source>
        <dbReference type="ARBA" id="ARBA00022630"/>
    </source>
</evidence>
<keyword evidence="4" id="KW-0274">FAD</keyword>
<evidence type="ECO:0000313" key="7">
    <source>
        <dbReference type="EMBL" id="MCM0620093.1"/>
    </source>
</evidence>
<dbReference type="InterPro" id="IPR016167">
    <property type="entry name" value="FAD-bd_PCMH_sub1"/>
</dbReference>
<dbReference type="Gene3D" id="3.40.462.20">
    <property type="match status" value="1"/>
</dbReference>
<accession>A0A9X2IEI8</accession>
<evidence type="ECO:0000256" key="5">
    <source>
        <dbReference type="ARBA" id="ARBA00023002"/>
    </source>
</evidence>
<name>A0A9X2IEI8_9ACTN</name>
<organism evidence="7 8">
    <name type="scientific">Nocardioides bruguierae</name>
    <dbReference type="NCBI Taxonomy" id="2945102"/>
    <lineage>
        <taxon>Bacteria</taxon>
        <taxon>Bacillati</taxon>
        <taxon>Actinomycetota</taxon>
        <taxon>Actinomycetes</taxon>
        <taxon>Propionibacteriales</taxon>
        <taxon>Nocardioidaceae</taxon>
        <taxon>Nocardioides</taxon>
    </lineage>
</organism>
<reference evidence="7" key="1">
    <citation type="submission" date="2022-05" db="EMBL/GenBank/DDBJ databases">
        <authorList>
            <person name="Tuo L."/>
        </authorList>
    </citation>
    <scope>NUCLEOTIDE SEQUENCE</scope>
    <source>
        <strain evidence="7">BSK12Z-4</strain>
    </source>
</reference>
<dbReference type="InterPro" id="IPR016169">
    <property type="entry name" value="FAD-bd_PCMH_sub2"/>
</dbReference>
<dbReference type="PANTHER" id="PTHR42973">
    <property type="entry name" value="BINDING OXIDOREDUCTASE, PUTATIVE (AFU_ORTHOLOGUE AFUA_1G17690)-RELATED"/>
    <property type="match status" value="1"/>
</dbReference>
<evidence type="ECO:0000256" key="2">
    <source>
        <dbReference type="ARBA" id="ARBA00005466"/>
    </source>
</evidence>
<comment type="cofactor">
    <cofactor evidence="1">
        <name>FAD</name>
        <dbReference type="ChEBI" id="CHEBI:57692"/>
    </cofactor>
</comment>
<keyword evidence="5" id="KW-0560">Oxidoreductase</keyword>
<evidence type="ECO:0000256" key="1">
    <source>
        <dbReference type="ARBA" id="ARBA00001974"/>
    </source>
</evidence>
<dbReference type="PANTHER" id="PTHR42973:SF39">
    <property type="entry name" value="FAD-BINDING PCMH-TYPE DOMAIN-CONTAINING PROTEIN"/>
    <property type="match status" value="1"/>
</dbReference>
<keyword evidence="8" id="KW-1185">Reference proteome</keyword>
<feature type="domain" description="FAD-binding PCMH-type" evidence="6">
    <location>
        <begin position="42"/>
        <end position="213"/>
    </location>
</feature>
<dbReference type="Pfam" id="PF01565">
    <property type="entry name" value="FAD_binding_4"/>
    <property type="match status" value="1"/>
</dbReference>
<dbReference type="InterPro" id="IPR006094">
    <property type="entry name" value="Oxid_FAD_bind_N"/>
</dbReference>
<evidence type="ECO:0000259" key="6">
    <source>
        <dbReference type="PROSITE" id="PS51387"/>
    </source>
</evidence>
<evidence type="ECO:0000313" key="8">
    <source>
        <dbReference type="Proteomes" id="UP001139485"/>
    </source>
</evidence>
<dbReference type="Proteomes" id="UP001139485">
    <property type="component" value="Unassembled WGS sequence"/>
</dbReference>
<dbReference type="InterPro" id="IPR036318">
    <property type="entry name" value="FAD-bd_PCMH-like_sf"/>
</dbReference>
<keyword evidence="3" id="KW-0285">Flavoprotein</keyword>
<protein>
    <submittedName>
        <fullName evidence="7">FAD-binding oxidoreductase</fullName>
    </submittedName>
</protein>
<dbReference type="EMBL" id="JAMOIL010000008">
    <property type="protein sequence ID" value="MCM0620093.1"/>
    <property type="molecule type" value="Genomic_DNA"/>
</dbReference>
<dbReference type="RefSeq" id="WP_250826776.1">
    <property type="nucleotide sequence ID" value="NZ_JAMOIL010000008.1"/>
</dbReference>
<dbReference type="AlphaFoldDB" id="A0A9X2IEI8"/>
<dbReference type="GO" id="GO:0016491">
    <property type="term" value="F:oxidoreductase activity"/>
    <property type="evidence" value="ECO:0007669"/>
    <property type="project" value="UniProtKB-KW"/>
</dbReference>
<evidence type="ECO:0000256" key="4">
    <source>
        <dbReference type="ARBA" id="ARBA00022827"/>
    </source>
</evidence>
<dbReference type="PROSITE" id="PS51387">
    <property type="entry name" value="FAD_PCMH"/>
    <property type="match status" value="1"/>
</dbReference>
<comment type="similarity">
    <text evidence="2">Belongs to the oxygen-dependent FAD-linked oxidoreductase family.</text>
</comment>
<sequence>MSSTSLSPQPGVEALRRAAPGRVHVPGEAGYDAARTPWNLAAAQHPAVVAEPTSVEEVRALVDAARTAGLRIVPQTTGHAAAALGGRADGALLLQLRHLRGVEVDPAARTARVLGGTTWQEVVAAAAPHGLTAAHGSAGDVGVVGYALSGGLSFYGRRHGLAVEHVRAVELVLPTGELVRATADVEPDLFWACRGAAATLGVVTAVEIDLLPYPDVHAGMLLWDAVHAAAVLPAWLSWTEDLPESVTTSLRVMSFPPLPELPPFLSGRSVVVVDGAVLEDDDVAGALLAPLRTLDPEMDTFTRMPAPGLLEVHMDPPTPTPATSVHALLGPLDADGVAAVLAAATTPSPLLFTELRHLGGALARSNPEGGALTSLPGSYLLHCVGAVVSPEVGAAARAAGEGVLAAMRPWHVDGAALTFVDDVVEGTGSPAQAAFGADALRRLRIVSSVYDPTDAVVAARTLD</sequence>
<dbReference type="Gene3D" id="3.30.43.10">
    <property type="entry name" value="Uridine Diphospho-n-acetylenolpyruvylglucosamine Reductase, domain 2"/>
    <property type="match status" value="1"/>
</dbReference>
<proteinExistence type="inferred from homology"/>
<dbReference type="InterPro" id="IPR016166">
    <property type="entry name" value="FAD-bd_PCMH"/>
</dbReference>
<dbReference type="GO" id="GO:0071949">
    <property type="term" value="F:FAD binding"/>
    <property type="evidence" value="ECO:0007669"/>
    <property type="project" value="InterPro"/>
</dbReference>
<gene>
    <name evidence="7" type="ORF">M8330_07270</name>
</gene>
<comment type="caution">
    <text evidence="7">The sequence shown here is derived from an EMBL/GenBank/DDBJ whole genome shotgun (WGS) entry which is preliminary data.</text>
</comment>
<dbReference type="Gene3D" id="3.30.465.10">
    <property type="match status" value="1"/>
</dbReference>
<dbReference type="SUPFAM" id="SSF56176">
    <property type="entry name" value="FAD-binding/transporter-associated domain-like"/>
    <property type="match status" value="1"/>
</dbReference>
<dbReference type="InterPro" id="IPR050416">
    <property type="entry name" value="FAD-linked_Oxidoreductase"/>
</dbReference>